<keyword evidence="9" id="KW-1185">Reference proteome</keyword>
<dbReference type="SMART" id="SM00020">
    <property type="entry name" value="Tryp_SPc"/>
    <property type="match status" value="1"/>
</dbReference>
<evidence type="ECO:0000313" key="9">
    <source>
        <dbReference type="Proteomes" id="UP001175271"/>
    </source>
</evidence>
<dbReference type="PROSITE" id="PS50240">
    <property type="entry name" value="TRYPSIN_DOM"/>
    <property type="match status" value="1"/>
</dbReference>
<organism evidence="8 9">
    <name type="scientific">Steinernema hermaphroditum</name>
    <dbReference type="NCBI Taxonomy" id="289476"/>
    <lineage>
        <taxon>Eukaryota</taxon>
        <taxon>Metazoa</taxon>
        <taxon>Ecdysozoa</taxon>
        <taxon>Nematoda</taxon>
        <taxon>Chromadorea</taxon>
        <taxon>Rhabditida</taxon>
        <taxon>Tylenchina</taxon>
        <taxon>Panagrolaimomorpha</taxon>
        <taxon>Strongyloidoidea</taxon>
        <taxon>Steinernematidae</taxon>
        <taxon>Steinernema</taxon>
    </lineage>
</organism>
<feature type="domain" description="Peptidase S1" evidence="7">
    <location>
        <begin position="52"/>
        <end position="294"/>
    </location>
</feature>
<keyword evidence="5" id="KW-0720">Serine protease</keyword>
<keyword evidence="6" id="KW-0732">Signal</keyword>
<reference evidence="8" key="1">
    <citation type="submission" date="2023-06" db="EMBL/GenBank/DDBJ databases">
        <title>Genomic analysis of the entomopathogenic nematode Steinernema hermaphroditum.</title>
        <authorList>
            <person name="Schwarz E.M."/>
            <person name="Heppert J.K."/>
            <person name="Baniya A."/>
            <person name="Schwartz H.T."/>
            <person name="Tan C.-H."/>
            <person name="Antoshechkin I."/>
            <person name="Sternberg P.W."/>
            <person name="Goodrich-Blair H."/>
            <person name="Dillman A.R."/>
        </authorList>
    </citation>
    <scope>NUCLEOTIDE SEQUENCE</scope>
    <source>
        <strain evidence="8">PS9179</strain>
        <tissue evidence="8">Whole animal</tissue>
    </source>
</reference>
<gene>
    <name evidence="8" type="ORF">QR680_011091</name>
</gene>
<dbReference type="InterPro" id="IPR001254">
    <property type="entry name" value="Trypsin_dom"/>
</dbReference>
<dbReference type="EMBL" id="JAUCMV010000001">
    <property type="protein sequence ID" value="KAK0428936.1"/>
    <property type="molecule type" value="Genomic_DNA"/>
</dbReference>
<dbReference type="PRINTS" id="PR00722">
    <property type="entry name" value="CHYMOTRYPSIN"/>
</dbReference>
<dbReference type="InterPro" id="IPR001314">
    <property type="entry name" value="Peptidase_S1A"/>
</dbReference>
<feature type="chain" id="PRO_5041450781" description="Acrosin" evidence="6">
    <location>
        <begin position="17"/>
        <end position="315"/>
    </location>
</feature>
<comment type="caution">
    <text evidence="8">The sequence shown here is derived from an EMBL/GenBank/DDBJ whole genome shotgun (WGS) entry which is preliminary data.</text>
</comment>
<protein>
    <recommendedName>
        <fullName evidence="3">Acrosin</fullName>
        <ecNumber evidence="2">3.4.21.10</ecNumber>
    </recommendedName>
</protein>
<accession>A0AA39ISH7</accession>
<evidence type="ECO:0000256" key="4">
    <source>
        <dbReference type="ARBA" id="ARBA00023157"/>
    </source>
</evidence>
<dbReference type="AlphaFoldDB" id="A0AA39ISH7"/>
<dbReference type="InterPro" id="IPR018114">
    <property type="entry name" value="TRYPSIN_HIS"/>
</dbReference>
<evidence type="ECO:0000256" key="3">
    <source>
        <dbReference type="ARBA" id="ARBA00017161"/>
    </source>
</evidence>
<dbReference type="SUPFAM" id="SSF50494">
    <property type="entry name" value="Trypsin-like serine proteases"/>
    <property type="match status" value="1"/>
</dbReference>
<keyword evidence="5" id="KW-0645">Protease</keyword>
<feature type="signal peptide" evidence="6">
    <location>
        <begin position="1"/>
        <end position="16"/>
    </location>
</feature>
<keyword evidence="4" id="KW-1015">Disulfide bond</keyword>
<evidence type="ECO:0000256" key="5">
    <source>
        <dbReference type="RuleBase" id="RU363034"/>
    </source>
</evidence>
<evidence type="ECO:0000256" key="1">
    <source>
        <dbReference type="ARBA" id="ARBA00001656"/>
    </source>
</evidence>
<dbReference type="PROSITE" id="PS00135">
    <property type="entry name" value="TRYPSIN_SER"/>
    <property type="match status" value="1"/>
</dbReference>
<sequence length="315" mass="33713">MRVILVLAVLWTASLAFLVEKVEEPSVFPESYEAFMELGQKAAIHLNESRLVFGGQRAGLGYFPYEAFLSYQSSKGGSYICGASLVTTTHVITAAHCAYDLVAGKLLFGTVNLQQQGPNTQARKITNKIVHTGYVPGQNGIHNDIAILEFSPAVSLNKDVQIVKIPSNDAPVLSSGKAIVSGFGTYTFRGGQSVTSQQMLYAEVDLVQKATCRQRWRGVPIVDSQLCAGSRGKGVGPGDSGGPIQVKHNGQLYQVGLSSFVASDERMMQYGQDQIPNVFTRASSFCTFISQGTRGGFRCVDANGAGAGDCRPSGR</sequence>
<comment type="catalytic activity">
    <reaction evidence="1">
        <text>Preferential cleavage: Arg-|-Xaa, Lys-|-Xaa.</text>
        <dbReference type="EC" id="3.4.21.10"/>
    </reaction>
</comment>
<dbReference type="Pfam" id="PF00089">
    <property type="entry name" value="Trypsin"/>
    <property type="match status" value="1"/>
</dbReference>
<dbReference type="InterPro" id="IPR009003">
    <property type="entry name" value="Peptidase_S1_PA"/>
</dbReference>
<dbReference type="PROSITE" id="PS00134">
    <property type="entry name" value="TRYPSIN_HIS"/>
    <property type="match status" value="1"/>
</dbReference>
<evidence type="ECO:0000313" key="8">
    <source>
        <dbReference type="EMBL" id="KAK0428936.1"/>
    </source>
</evidence>
<dbReference type="PANTHER" id="PTHR24252:SF8">
    <property type="entry name" value="ACROSIN"/>
    <property type="match status" value="1"/>
</dbReference>
<dbReference type="Proteomes" id="UP001175271">
    <property type="component" value="Unassembled WGS sequence"/>
</dbReference>
<evidence type="ECO:0000256" key="6">
    <source>
        <dbReference type="SAM" id="SignalP"/>
    </source>
</evidence>
<dbReference type="GO" id="GO:0006508">
    <property type="term" value="P:proteolysis"/>
    <property type="evidence" value="ECO:0007669"/>
    <property type="project" value="UniProtKB-KW"/>
</dbReference>
<proteinExistence type="predicted"/>
<evidence type="ECO:0000259" key="7">
    <source>
        <dbReference type="PROSITE" id="PS50240"/>
    </source>
</evidence>
<dbReference type="InterPro" id="IPR043504">
    <property type="entry name" value="Peptidase_S1_PA_chymotrypsin"/>
</dbReference>
<dbReference type="CDD" id="cd00190">
    <property type="entry name" value="Tryp_SPc"/>
    <property type="match status" value="1"/>
</dbReference>
<dbReference type="PANTHER" id="PTHR24252">
    <property type="entry name" value="ACROSIN-RELATED"/>
    <property type="match status" value="1"/>
</dbReference>
<name>A0AA39ISH7_9BILA</name>
<keyword evidence="5" id="KW-0378">Hydrolase</keyword>
<dbReference type="GO" id="GO:0004252">
    <property type="term" value="F:serine-type endopeptidase activity"/>
    <property type="evidence" value="ECO:0007669"/>
    <property type="project" value="InterPro"/>
</dbReference>
<dbReference type="InterPro" id="IPR033116">
    <property type="entry name" value="TRYPSIN_SER"/>
</dbReference>
<dbReference type="Gene3D" id="2.40.10.10">
    <property type="entry name" value="Trypsin-like serine proteases"/>
    <property type="match status" value="1"/>
</dbReference>
<dbReference type="EC" id="3.4.21.10" evidence="2"/>
<evidence type="ECO:0000256" key="2">
    <source>
        <dbReference type="ARBA" id="ARBA00012050"/>
    </source>
</evidence>